<proteinExistence type="predicted"/>
<sequence length="108" mass="12758">MKKRWIYKNGEAIEIEKYDPKPSHYIIPDIQPYQSMADGSMITSRSHHREHLKQHNCIEIGNEKMESKPAQVKDTRREVLREQVAGMTHDQANRVLAKLRDDIRFTRS</sequence>
<evidence type="ECO:0000313" key="2">
    <source>
        <dbReference type="EMBL" id="CAB5229230.1"/>
    </source>
</evidence>
<protein>
    <submittedName>
        <fullName evidence="1">Uncharacterized protein</fullName>
    </submittedName>
</protein>
<gene>
    <name evidence="1" type="ORF">UFOVP1469_36</name>
    <name evidence="2" type="ORF">UFOVP1556_16</name>
</gene>
<reference evidence="1" key="1">
    <citation type="submission" date="2020-05" db="EMBL/GenBank/DDBJ databases">
        <authorList>
            <person name="Chiriac C."/>
            <person name="Salcher M."/>
            <person name="Ghai R."/>
            <person name="Kavagutti S V."/>
        </authorList>
    </citation>
    <scope>NUCLEOTIDE SEQUENCE</scope>
</reference>
<organism evidence="1">
    <name type="scientific">uncultured Caudovirales phage</name>
    <dbReference type="NCBI Taxonomy" id="2100421"/>
    <lineage>
        <taxon>Viruses</taxon>
        <taxon>Duplodnaviria</taxon>
        <taxon>Heunggongvirae</taxon>
        <taxon>Uroviricota</taxon>
        <taxon>Caudoviricetes</taxon>
        <taxon>Peduoviridae</taxon>
        <taxon>Maltschvirus</taxon>
        <taxon>Maltschvirus maltsch</taxon>
    </lineage>
</organism>
<evidence type="ECO:0000313" key="1">
    <source>
        <dbReference type="EMBL" id="CAB4214972.1"/>
    </source>
</evidence>
<accession>A0A6J5SK80</accession>
<dbReference type="EMBL" id="LR798400">
    <property type="protein sequence ID" value="CAB5229230.1"/>
    <property type="molecule type" value="Genomic_DNA"/>
</dbReference>
<dbReference type="EMBL" id="LR797418">
    <property type="protein sequence ID" value="CAB4214972.1"/>
    <property type="molecule type" value="Genomic_DNA"/>
</dbReference>
<name>A0A6J5SK80_9CAUD</name>